<evidence type="ECO:0000256" key="2">
    <source>
        <dbReference type="ARBA" id="ARBA00035300"/>
    </source>
</evidence>
<dbReference type="PANTHER" id="PTHR13287:SF2">
    <property type="entry name" value="ADIPOSE-SECRETED SIGNALING PROTEIN"/>
    <property type="match status" value="1"/>
</dbReference>
<keyword evidence="4" id="KW-1185">Reference proteome</keyword>
<sequence length="256" mass="29080">MLSETNKRVQLDKLSLTFLQKGHTENENDSVHSVIEKATKHAVIYSPEQWYAAVRTARKSKTPYHVEEMAHSELIMATSEETNMEEDCKKMSPADSQHHDHNHHAHFLVQDPVEDDLSAHDSQILINNEGEGKVNVRLGFLQVKHVYEVQFSIEDDFGEEVQFDPLQNVNVKIESVRPSENGKGHDITLTFSAVKEKIVKEIITIMSKEPNPRSLTMTLHARVLGKGKGTPSLKKGIHCVRIEWDEESEGSDWQGH</sequence>
<proteinExistence type="inferred from homology"/>
<comment type="caution">
    <text evidence="3">The sequence shown here is derived from an EMBL/GenBank/DDBJ whole genome shotgun (WGS) entry which is preliminary data.</text>
</comment>
<dbReference type="EMBL" id="BLXT01000975">
    <property type="protein sequence ID" value="GFN81918.1"/>
    <property type="molecule type" value="Genomic_DNA"/>
</dbReference>
<organism evidence="3 4">
    <name type="scientific">Plakobranchus ocellatus</name>
    <dbReference type="NCBI Taxonomy" id="259542"/>
    <lineage>
        <taxon>Eukaryota</taxon>
        <taxon>Metazoa</taxon>
        <taxon>Spiralia</taxon>
        <taxon>Lophotrochozoa</taxon>
        <taxon>Mollusca</taxon>
        <taxon>Gastropoda</taxon>
        <taxon>Heterobranchia</taxon>
        <taxon>Euthyneura</taxon>
        <taxon>Panpulmonata</taxon>
        <taxon>Sacoglossa</taxon>
        <taxon>Placobranchoidea</taxon>
        <taxon>Plakobranchidae</taxon>
        <taxon>Plakobranchus</taxon>
    </lineage>
</organism>
<dbReference type="Pfam" id="PF15006">
    <property type="entry name" value="DUF4517"/>
    <property type="match status" value="1"/>
</dbReference>
<dbReference type="Proteomes" id="UP000735302">
    <property type="component" value="Unassembled WGS sequence"/>
</dbReference>
<protein>
    <recommendedName>
        <fullName evidence="2">Adipose-secreted signaling protein</fullName>
    </recommendedName>
</protein>
<dbReference type="InterPro" id="IPR026794">
    <property type="entry name" value="ADISSP"/>
</dbReference>
<evidence type="ECO:0000313" key="4">
    <source>
        <dbReference type="Proteomes" id="UP000735302"/>
    </source>
</evidence>
<dbReference type="AlphaFoldDB" id="A0AAV3YI28"/>
<evidence type="ECO:0000313" key="3">
    <source>
        <dbReference type="EMBL" id="GFN81918.1"/>
    </source>
</evidence>
<comment type="similarity">
    <text evidence="1">Belongs to the ADISSP family.</text>
</comment>
<name>A0AAV3YI28_9GAST</name>
<accession>A0AAV3YI28</accession>
<gene>
    <name evidence="3" type="ORF">PoB_000842400</name>
</gene>
<evidence type="ECO:0000256" key="1">
    <source>
        <dbReference type="ARBA" id="ARBA00035018"/>
    </source>
</evidence>
<reference evidence="3 4" key="1">
    <citation type="journal article" date="2021" name="Elife">
        <title>Chloroplast acquisition without the gene transfer in kleptoplastic sea slugs, Plakobranchus ocellatus.</title>
        <authorList>
            <person name="Maeda T."/>
            <person name="Takahashi S."/>
            <person name="Yoshida T."/>
            <person name="Shimamura S."/>
            <person name="Takaki Y."/>
            <person name="Nagai Y."/>
            <person name="Toyoda A."/>
            <person name="Suzuki Y."/>
            <person name="Arimoto A."/>
            <person name="Ishii H."/>
            <person name="Satoh N."/>
            <person name="Nishiyama T."/>
            <person name="Hasebe M."/>
            <person name="Maruyama T."/>
            <person name="Minagawa J."/>
            <person name="Obokata J."/>
            <person name="Shigenobu S."/>
        </authorList>
    </citation>
    <scope>NUCLEOTIDE SEQUENCE [LARGE SCALE GENOMIC DNA]</scope>
</reference>
<dbReference type="PANTHER" id="PTHR13287">
    <property type="entry name" value="ADIPOSE-SECRETED SIGNALING PROTEIN"/>
    <property type="match status" value="1"/>
</dbReference>